<dbReference type="Gene3D" id="3.90.1480.20">
    <property type="entry name" value="Glycosyl transferase family 29"/>
    <property type="match status" value="1"/>
</dbReference>
<comment type="similarity">
    <text evidence="3">Belongs to the glycosyltransferase 29 family.</text>
</comment>
<evidence type="ECO:0000256" key="17">
    <source>
        <dbReference type="SAM" id="MobiDB-lite"/>
    </source>
</evidence>
<feature type="compositionally biased region" description="Polar residues" evidence="17">
    <location>
        <begin position="136"/>
        <end position="155"/>
    </location>
</feature>
<protein>
    <recommendedName>
        <fullName evidence="14">alpha-N-acetylgalactosaminide alpha-2,6-sialyltransferase</fullName>
        <ecNumber evidence="14">2.4.3.3</ecNumber>
    </recommendedName>
</protein>
<dbReference type="InterPro" id="IPR001675">
    <property type="entry name" value="Glyco_trans_29"/>
</dbReference>
<evidence type="ECO:0000256" key="13">
    <source>
        <dbReference type="ARBA" id="ARBA00036348"/>
    </source>
</evidence>
<evidence type="ECO:0000256" key="1">
    <source>
        <dbReference type="ARBA" id="ARBA00004323"/>
    </source>
</evidence>
<accession>A0AAJ7LFH8</accession>
<dbReference type="RefSeq" id="XP_018522126.1">
    <property type="nucleotide sequence ID" value="XM_018666610.2"/>
</dbReference>
<comment type="catalytic activity">
    <reaction evidence="15">
        <text>a 3-O-[N-acetyl-alpha-neuraminyl-(2-&gt;3)-beta-D-galactosyl-(1-&gt;3)-N-acetyl-alpha-D-galactosaminyl]-L-threonyl-[protein] + CMP-N-acetyl-beta-neuraminate = a 3-O-{alpha-Neu5Ac-(2-&gt;3)-beta-D-Gal-(1-&gt;3)-[alpha-Neu5Ac-(2-&gt;6)]-alpha-D-GalNAc}-L-threonyl-[protein] + CMP + H(+)</text>
        <dbReference type="Rhea" id="RHEA:81659"/>
        <dbReference type="Rhea" id="RHEA-COMP:14417"/>
        <dbReference type="Rhea" id="RHEA-COMP:16763"/>
        <dbReference type="ChEBI" id="CHEBI:15378"/>
        <dbReference type="ChEBI" id="CHEBI:57812"/>
        <dbReference type="ChEBI" id="CHEBI:60377"/>
        <dbReference type="ChEBI" id="CHEBI:139598"/>
        <dbReference type="ChEBI" id="CHEBI:156398"/>
    </reaction>
    <physiologicalReaction direction="left-to-right" evidence="15">
        <dbReference type="Rhea" id="RHEA:81660"/>
    </physiologicalReaction>
</comment>
<dbReference type="AlphaFoldDB" id="A0AAJ7LFH8"/>
<gene>
    <name evidence="20" type="primary">st6galnac</name>
</gene>
<comment type="catalytic activity">
    <reaction evidence="13">
        <text>a beta-D-galactosyl-(1-&gt;3)-N-acetyl-alpha-D-galactosaminyl derivative + CMP-N-acetyl-beta-neuraminate = a beta-D-galactosyl-(1-&gt;3)-[N-acetyl-alpha-neuraminyl-(2-&gt;6)]-N-acetyl-alpha-D-galactosaminyl derivative + CMP + H(+)</text>
        <dbReference type="Rhea" id="RHEA:11136"/>
        <dbReference type="ChEBI" id="CHEBI:15378"/>
        <dbReference type="ChEBI" id="CHEBI:57812"/>
        <dbReference type="ChEBI" id="CHEBI:60377"/>
        <dbReference type="ChEBI" id="CHEBI:133470"/>
        <dbReference type="ChEBI" id="CHEBI:140764"/>
        <dbReference type="EC" id="2.4.3.3"/>
    </reaction>
    <physiologicalReaction direction="left-to-right" evidence="13">
        <dbReference type="Rhea" id="RHEA:11137"/>
    </physiologicalReaction>
</comment>
<keyword evidence="10 18" id="KW-0472">Membrane</keyword>
<dbReference type="InterPro" id="IPR038578">
    <property type="entry name" value="GT29-like_sf"/>
</dbReference>
<evidence type="ECO:0000256" key="8">
    <source>
        <dbReference type="ARBA" id="ARBA00022989"/>
    </source>
</evidence>
<keyword evidence="9" id="KW-0333">Golgi apparatus</keyword>
<sequence length="487" mass="54654">MLRDGGMALQRRLVAGMLTIIFLLCVYILCGNLVTQSGSSPPPKPSQGLTKGTGSGSRDSEEPLDRKSNSDQWSQPPPASTFHPELSSETVLHGHTRATHTPTLKTQTSTTAEQPKLAELKVLDVSKSSYDGVGVTRTSTKGPALQPQQSTQATRPTEPPFIGDAYMSEDITPQTDCPDSIRSQVAKTDFGGQFLKNIPVLQWAKHVTPEQHQRLRKYPGAHGWGGIDYKTLVETLSVLNSSANWQMLDDWRDRSDKSKCIRCAVVGNGGILKESKKGKEIDSHHYVFRTNGAIIKGFEQDVGSRTTHYTFSTNTLMNSMRSYAGLGYKGPPQSKETRYVFLPDHDRDYLLMKAAATHTQVERGPERAKDPSKYFGEDVSAEKLKMYHPDFVRYLRNRFLRSSALKTKYKDIYRPSTGAVMLLAALHTCDQVNAYGFMTPDYKSYSDHYYDSSYHPVGFFINHDLHMEMTLWQQLHQAGLIQLYMHT</sequence>
<proteinExistence type="inferred from homology"/>
<feature type="region of interest" description="Disordered" evidence="17">
    <location>
        <begin position="36"/>
        <end position="85"/>
    </location>
</feature>
<feature type="transmembrane region" description="Helical" evidence="18">
    <location>
        <begin position="12"/>
        <end position="34"/>
    </location>
</feature>
<dbReference type="Pfam" id="PF00777">
    <property type="entry name" value="Glyco_transf_29"/>
    <property type="match status" value="1"/>
</dbReference>
<comment type="pathway">
    <text evidence="2">Protein modification; protein glycosylation.</text>
</comment>
<comment type="subcellular location">
    <subcellularLocation>
        <location evidence="1">Golgi apparatus membrane</location>
        <topology evidence="1">Single-pass type II membrane protein</topology>
    </subcellularLocation>
</comment>
<keyword evidence="11" id="KW-1015">Disulfide bond</keyword>
<evidence type="ECO:0000256" key="7">
    <source>
        <dbReference type="ARBA" id="ARBA00022968"/>
    </source>
</evidence>
<reference evidence="20" key="1">
    <citation type="submission" date="2025-08" db="UniProtKB">
        <authorList>
            <consortium name="RefSeq"/>
        </authorList>
    </citation>
    <scope>IDENTIFICATION</scope>
    <source>
        <tissue evidence="20">Brain</tissue>
    </source>
</reference>
<dbReference type="Proteomes" id="UP000694890">
    <property type="component" value="Linkage group LG23"/>
</dbReference>
<evidence type="ECO:0000256" key="18">
    <source>
        <dbReference type="SAM" id="Phobius"/>
    </source>
</evidence>
<keyword evidence="6 18" id="KW-0812">Transmembrane</keyword>
<evidence type="ECO:0000256" key="15">
    <source>
        <dbReference type="ARBA" id="ARBA00050664"/>
    </source>
</evidence>
<keyword evidence="4" id="KW-0328">Glycosyltransferase</keyword>
<organism evidence="19 20">
    <name type="scientific">Lates calcarifer</name>
    <name type="common">Barramundi</name>
    <name type="synonym">Holocentrus calcarifer</name>
    <dbReference type="NCBI Taxonomy" id="8187"/>
    <lineage>
        <taxon>Eukaryota</taxon>
        <taxon>Metazoa</taxon>
        <taxon>Chordata</taxon>
        <taxon>Craniata</taxon>
        <taxon>Vertebrata</taxon>
        <taxon>Euteleostomi</taxon>
        <taxon>Actinopterygii</taxon>
        <taxon>Neopterygii</taxon>
        <taxon>Teleostei</taxon>
        <taxon>Neoteleostei</taxon>
        <taxon>Acanthomorphata</taxon>
        <taxon>Carangaria</taxon>
        <taxon>Carangaria incertae sedis</taxon>
        <taxon>Centropomidae</taxon>
        <taxon>Lates</taxon>
    </lineage>
</organism>
<evidence type="ECO:0000256" key="14">
    <source>
        <dbReference type="ARBA" id="ARBA00039109"/>
    </source>
</evidence>
<evidence type="ECO:0000256" key="9">
    <source>
        <dbReference type="ARBA" id="ARBA00023034"/>
    </source>
</evidence>
<dbReference type="GeneID" id="108876842"/>
<evidence type="ECO:0000256" key="2">
    <source>
        <dbReference type="ARBA" id="ARBA00004922"/>
    </source>
</evidence>
<evidence type="ECO:0000256" key="12">
    <source>
        <dbReference type="ARBA" id="ARBA00023180"/>
    </source>
</evidence>
<evidence type="ECO:0000256" key="16">
    <source>
        <dbReference type="ARBA" id="ARBA00052285"/>
    </source>
</evidence>
<dbReference type="FunFam" id="3.90.1480.20:FF:000015">
    <property type="entry name" value="Lactosylceramide alpha-2,3-sialyltransferase"/>
    <property type="match status" value="1"/>
</dbReference>
<keyword evidence="8 18" id="KW-1133">Transmembrane helix</keyword>
<keyword evidence="5" id="KW-0808">Transferase</keyword>
<dbReference type="GO" id="GO:0001665">
    <property type="term" value="F:alpha-N-acetylgalactosaminide alpha-2,6-sialyltransferase activity"/>
    <property type="evidence" value="ECO:0007669"/>
    <property type="project" value="UniProtKB-EC"/>
</dbReference>
<dbReference type="PANTHER" id="PTHR45941">
    <property type="entry name" value="ALPHA-N-ACETYLGALACTOSAMINIDE ALPHA-2,6-SIALYLTRANSFERASE 2-LIKE-RELATED"/>
    <property type="match status" value="1"/>
</dbReference>
<dbReference type="CTD" id="407706"/>
<dbReference type="PANTHER" id="PTHR45941:SF4">
    <property type="entry name" value="ST6 N-ACETYLGALACTOSAMINIDE ALPHA-2,6-SIALYLTRANSFERASE 2"/>
    <property type="match status" value="1"/>
</dbReference>
<evidence type="ECO:0000256" key="6">
    <source>
        <dbReference type="ARBA" id="ARBA00022692"/>
    </source>
</evidence>
<evidence type="ECO:0000256" key="4">
    <source>
        <dbReference type="ARBA" id="ARBA00022676"/>
    </source>
</evidence>
<evidence type="ECO:0000256" key="5">
    <source>
        <dbReference type="ARBA" id="ARBA00022679"/>
    </source>
</evidence>
<dbReference type="GO" id="GO:0000139">
    <property type="term" value="C:Golgi membrane"/>
    <property type="evidence" value="ECO:0007669"/>
    <property type="project" value="UniProtKB-SubCell"/>
</dbReference>
<name>A0AAJ7LFH8_LATCA</name>
<keyword evidence="12" id="KW-0325">Glycoprotein</keyword>
<comment type="catalytic activity">
    <reaction evidence="16">
        <text>a 3-O-[N-acetyl-alpha-D-galactosaminyl]-L-threonyl-[protein] + CMP-N-acetyl-beta-neuraminate = a 3-O-[N-acetyl-alpha-neuraminosyl-(2-&gt;6)-N-acetyl-alpha-D-galactosaminyl]-L-threonyl-[protein] + CMP + H(+)</text>
        <dbReference type="Rhea" id="RHEA:81643"/>
        <dbReference type="Rhea" id="RHEA-COMP:11689"/>
        <dbReference type="Rhea" id="RHEA-COMP:19720"/>
        <dbReference type="ChEBI" id="CHEBI:15378"/>
        <dbReference type="ChEBI" id="CHEBI:57812"/>
        <dbReference type="ChEBI" id="CHEBI:60377"/>
        <dbReference type="ChEBI" id="CHEBI:87075"/>
        <dbReference type="ChEBI" id="CHEBI:231970"/>
    </reaction>
    <physiologicalReaction direction="left-to-right" evidence="16">
        <dbReference type="Rhea" id="RHEA:81644"/>
    </physiologicalReaction>
</comment>
<feature type="region of interest" description="Disordered" evidence="17">
    <location>
        <begin position="135"/>
        <end position="159"/>
    </location>
</feature>
<evidence type="ECO:0000313" key="20">
    <source>
        <dbReference type="RefSeq" id="XP_018522126.1"/>
    </source>
</evidence>
<evidence type="ECO:0000256" key="10">
    <source>
        <dbReference type="ARBA" id="ARBA00023136"/>
    </source>
</evidence>
<dbReference type="KEGG" id="lcf:108876842"/>
<evidence type="ECO:0000256" key="11">
    <source>
        <dbReference type="ARBA" id="ARBA00023157"/>
    </source>
</evidence>
<keyword evidence="7" id="KW-0735">Signal-anchor</keyword>
<evidence type="ECO:0000256" key="3">
    <source>
        <dbReference type="ARBA" id="ARBA00006003"/>
    </source>
</evidence>
<dbReference type="EC" id="2.4.3.3" evidence="14"/>
<feature type="compositionally biased region" description="Basic and acidic residues" evidence="17">
    <location>
        <begin position="58"/>
        <end position="69"/>
    </location>
</feature>
<evidence type="ECO:0000313" key="19">
    <source>
        <dbReference type="Proteomes" id="UP000694890"/>
    </source>
</evidence>